<feature type="non-terminal residue" evidence="1">
    <location>
        <position position="1"/>
    </location>
</feature>
<sequence>GINPTPEDLIASGGRGIFLTRFLCDKVIVNLELKKRTEIVLIMYLTRDHQESKPLLINQI</sequence>
<accession>X1P0M9</accession>
<reference evidence="1" key="1">
    <citation type="journal article" date="2014" name="Front. Microbiol.">
        <title>High frequency of phylogenetically diverse reductive dehalogenase-homologous genes in deep subseafloor sedimentary metagenomes.</title>
        <authorList>
            <person name="Kawai M."/>
            <person name="Futagami T."/>
            <person name="Toyoda A."/>
            <person name="Takaki Y."/>
            <person name="Nishi S."/>
            <person name="Hori S."/>
            <person name="Arai W."/>
            <person name="Tsubouchi T."/>
            <person name="Morono Y."/>
            <person name="Uchiyama I."/>
            <person name="Ito T."/>
            <person name="Fujiyama A."/>
            <person name="Inagaki F."/>
            <person name="Takami H."/>
        </authorList>
    </citation>
    <scope>NUCLEOTIDE SEQUENCE</scope>
    <source>
        <strain evidence="1">Expedition CK06-06</strain>
    </source>
</reference>
<name>X1P0M9_9ZZZZ</name>
<dbReference type="AlphaFoldDB" id="X1P0M9"/>
<comment type="caution">
    <text evidence="1">The sequence shown here is derived from an EMBL/GenBank/DDBJ whole genome shotgun (WGS) entry which is preliminary data.</text>
</comment>
<gene>
    <name evidence="1" type="ORF">S06H3_57798</name>
</gene>
<organism evidence="1">
    <name type="scientific">marine sediment metagenome</name>
    <dbReference type="NCBI Taxonomy" id="412755"/>
    <lineage>
        <taxon>unclassified sequences</taxon>
        <taxon>metagenomes</taxon>
        <taxon>ecological metagenomes</taxon>
    </lineage>
</organism>
<proteinExistence type="predicted"/>
<protein>
    <submittedName>
        <fullName evidence="1">Uncharacterized protein</fullName>
    </submittedName>
</protein>
<evidence type="ECO:0000313" key="1">
    <source>
        <dbReference type="EMBL" id="GAI49872.1"/>
    </source>
</evidence>
<dbReference type="EMBL" id="BARV01037346">
    <property type="protein sequence ID" value="GAI49872.1"/>
    <property type="molecule type" value="Genomic_DNA"/>
</dbReference>